<proteinExistence type="predicted"/>
<keyword evidence="6" id="KW-1185">Reference proteome</keyword>
<evidence type="ECO:0000259" key="4">
    <source>
        <dbReference type="PROSITE" id="PS50237"/>
    </source>
</evidence>
<name>A0AAN7WTS2_ELEMC</name>
<dbReference type="InterPro" id="IPR000569">
    <property type="entry name" value="HECT_dom"/>
</dbReference>
<sequence length="284" mass="31825">MFEGREGHRNLALDFRALREDKYFYAGTAIALSLVHGGPPPCFLSKTLFTGISEGADQCQPELEDVTDSDLRDKLTKVSEATTLHDLQLSVEPISDYLATAGCLRLLTSLTDKYPLLEDILMFHVVHRVRAPLERFKDGLKTLGVLPKIQQHPEAFRPLLCYNPPTLTADSLDCLFTINWSEDGSNSRIGENKTVAFWRDFLQDVEEEKKMTLESILTFTTGSNVVPPMGFSPQPSLEFLHGGGKYPIANTCINCLRLPLHSEYEPFKEAMEFAIQNTYGFGMA</sequence>
<dbReference type="Proteomes" id="UP001346869">
    <property type="component" value="Unassembled WGS sequence"/>
</dbReference>
<dbReference type="GO" id="GO:0004842">
    <property type="term" value="F:ubiquitin-protein transferase activity"/>
    <property type="evidence" value="ECO:0007669"/>
    <property type="project" value="InterPro"/>
</dbReference>
<feature type="active site" description="Glycyl thioester intermediate" evidence="3">
    <location>
        <position position="252"/>
    </location>
</feature>
<evidence type="ECO:0000313" key="5">
    <source>
        <dbReference type="EMBL" id="KAK5848647.1"/>
    </source>
</evidence>
<organism evidence="5 6">
    <name type="scientific">Eleginops maclovinus</name>
    <name type="common">Patagonian blennie</name>
    <name type="synonym">Eleginus maclovinus</name>
    <dbReference type="NCBI Taxonomy" id="56733"/>
    <lineage>
        <taxon>Eukaryota</taxon>
        <taxon>Metazoa</taxon>
        <taxon>Chordata</taxon>
        <taxon>Craniata</taxon>
        <taxon>Vertebrata</taxon>
        <taxon>Euteleostomi</taxon>
        <taxon>Actinopterygii</taxon>
        <taxon>Neopterygii</taxon>
        <taxon>Teleostei</taxon>
        <taxon>Neoteleostei</taxon>
        <taxon>Acanthomorphata</taxon>
        <taxon>Eupercaria</taxon>
        <taxon>Perciformes</taxon>
        <taxon>Notothenioidei</taxon>
        <taxon>Eleginopidae</taxon>
        <taxon>Eleginops</taxon>
    </lineage>
</organism>
<evidence type="ECO:0000256" key="2">
    <source>
        <dbReference type="ARBA" id="ARBA00022786"/>
    </source>
</evidence>
<dbReference type="PROSITE" id="PS50237">
    <property type="entry name" value="HECT"/>
    <property type="match status" value="1"/>
</dbReference>
<evidence type="ECO:0000256" key="3">
    <source>
        <dbReference type="PROSITE-ProRule" id="PRU00104"/>
    </source>
</evidence>
<dbReference type="InterPro" id="IPR035983">
    <property type="entry name" value="Hect_E3_ubiquitin_ligase"/>
</dbReference>
<protein>
    <recommendedName>
        <fullName evidence="4">HECT domain-containing protein</fullName>
    </recommendedName>
</protein>
<dbReference type="EMBL" id="JAUZQC010000025">
    <property type="protein sequence ID" value="KAK5848647.1"/>
    <property type="molecule type" value="Genomic_DNA"/>
</dbReference>
<feature type="domain" description="HECT" evidence="4">
    <location>
        <begin position="112"/>
        <end position="284"/>
    </location>
</feature>
<keyword evidence="2 3" id="KW-0833">Ubl conjugation pathway</keyword>
<dbReference type="SUPFAM" id="SSF56204">
    <property type="entry name" value="Hect, E3 ligase catalytic domain"/>
    <property type="match status" value="1"/>
</dbReference>
<dbReference type="AlphaFoldDB" id="A0AAN7WTS2"/>
<dbReference type="Pfam" id="PF00632">
    <property type="entry name" value="HECT"/>
    <property type="match status" value="1"/>
</dbReference>
<accession>A0AAN7WTS2</accession>
<reference evidence="5 6" key="1">
    <citation type="journal article" date="2023" name="Genes (Basel)">
        <title>Chromosome-Level Genome Assembly and Circadian Gene Repertoire of the Patagonia Blennie Eleginops maclovinus-The Closest Ancestral Proxy of Antarctic Cryonotothenioids.</title>
        <authorList>
            <person name="Cheng C.C."/>
            <person name="Rivera-Colon A.G."/>
            <person name="Minhas B.F."/>
            <person name="Wilson L."/>
            <person name="Rayamajhi N."/>
            <person name="Vargas-Chacoff L."/>
            <person name="Catchen J.M."/>
        </authorList>
    </citation>
    <scope>NUCLEOTIDE SEQUENCE [LARGE SCALE GENOMIC DNA]</scope>
    <source>
        <strain evidence="5">JMC-PN-2008</strain>
    </source>
</reference>
<keyword evidence="1" id="KW-0808">Transferase</keyword>
<evidence type="ECO:0000313" key="6">
    <source>
        <dbReference type="Proteomes" id="UP001346869"/>
    </source>
</evidence>
<reference evidence="5 6" key="2">
    <citation type="journal article" date="2023" name="Mol. Biol. Evol.">
        <title>Genomics of Secondarily Temperate Adaptation in the Only Non-Antarctic Icefish.</title>
        <authorList>
            <person name="Rivera-Colon A.G."/>
            <person name="Rayamajhi N."/>
            <person name="Minhas B.F."/>
            <person name="Madrigal G."/>
            <person name="Bilyk K.T."/>
            <person name="Yoon V."/>
            <person name="Hune M."/>
            <person name="Gregory S."/>
            <person name="Cheng C.H.C."/>
            <person name="Catchen J.M."/>
        </authorList>
    </citation>
    <scope>NUCLEOTIDE SEQUENCE [LARGE SCALE GENOMIC DNA]</scope>
    <source>
        <strain evidence="5">JMC-PN-2008</strain>
    </source>
</reference>
<dbReference type="Gene3D" id="3.30.2410.10">
    <property type="entry name" value="Hect, E3 ligase catalytic domain"/>
    <property type="match status" value="1"/>
</dbReference>
<comment type="caution">
    <text evidence="5">The sequence shown here is derived from an EMBL/GenBank/DDBJ whole genome shotgun (WGS) entry which is preliminary data.</text>
</comment>
<gene>
    <name evidence="5" type="ORF">PBY51_006242</name>
</gene>
<evidence type="ECO:0000256" key="1">
    <source>
        <dbReference type="ARBA" id="ARBA00022679"/>
    </source>
</evidence>